<keyword evidence="2" id="KW-0732">Signal</keyword>
<reference evidence="3 4" key="1">
    <citation type="submission" date="2018-08" db="EMBL/GenBank/DDBJ databases">
        <title>Salinimonas sediminis sp. nov., a piezophilic bacterium isolated from a deep-sea sediment sample from the New Britain Trench.</title>
        <authorList>
            <person name="Cao J."/>
        </authorList>
    </citation>
    <scope>NUCLEOTIDE SEQUENCE [LARGE SCALE GENOMIC DNA]</scope>
    <source>
        <strain evidence="3 4">N102</strain>
    </source>
</reference>
<sequence length="484" mass="53061">MFVASRAKRIRQLISLRCLGGLGVLCLSGMVNAIQATPPEGAEPQAAPVIEALGDEYQNSITLLQNRFRIDHNVSEITMVFFRQYGSAPVVLVRPDGSKIFQSRAEQENAVWFDADTYDMVTVKDPVPGPWQAVGQIKPHSRIMVISDITLEAQPLPATLFSGEIIKQTATLSNGDKPILEPGFRDVVTLTVELISTNNPNYANFKADNQLIATFEDNGRGMDEKPLDGVFTGQFNLTVPAGEWTPVFKVTTPMFSREQVDPPFMLLENPVSLDVTLAKADEQYHTLLINVDREQINIDTLLVDGKVRYPNGDIQNFSLTEPTDAARVHPVLAMDEGLFKVKLTAYGQTHSGRDFILDVPEYSFEVNTPQPAPTPEQEPQDLAAAALPTDPTTALQEPPPEADEAMSTGTLITLLAVVNGTILLIVGGTVGYILWRRRQPVASASAQPDLVMQDAPDNSTAKFNPAAKLTKWFARFKKKPPPAD</sequence>
<feature type="chain" id="PRO_5016684025" evidence="2">
    <location>
        <begin position="34"/>
        <end position="484"/>
    </location>
</feature>
<name>A0A346NL70_9ALTE</name>
<dbReference type="OrthoDB" id="798937at2"/>
<dbReference type="AlphaFoldDB" id="A0A346NL70"/>
<evidence type="ECO:0000256" key="1">
    <source>
        <dbReference type="SAM" id="Phobius"/>
    </source>
</evidence>
<evidence type="ECO:0000313" key="3">
    <source>
        <dbReference type="EMBL" id="AXR06277.1"/>
    </source>
</evidence>
<dbReference type="EMBL" id="CP031769">
    <property type="protein sequence ID" value="AXR06277.1"/>
    <property type="molecule type" value="Genomic_DNA"/>
</dbReference>
<gene>
    <name evidence="3" type="ORF">D0Y50_07800</name>
</gene>
<protein>
    <submittedName>
        <fullName evidence="3">TIGR03503 family protein</fullName>
    </submittedName>
</protein>
<keyword evidence="1" id="KW-0812">Transmembrane</keyword>
<dbReference type="KEGG" id="salm:D0Y50_07800"/>
<accession>A0A346NL70</accession>
<feature type="transmembrane region" description="Helical" evidence="1">
    <location>
        <begin position="411"/>
        <end position="435"/>
    </location>
</feature>
<evidence type="ECO:0000256" key="2">
    <source>
        <dbReference type="SAM" id="SignalP"/>
    </source>
</evidence>
<keyword evidence="1" id="KW-0472">Membrane</keyword>
<keyword evidence="4" id="KW-1185">Reference proteome</keyword>
<proteinExistence type="predicted"/>
<organism evidence="3 4">
    <name type="scientific">Salinimonas sediminis</name>
    <dbReference type="NCBI Taxonomy" id="2303538"/>
    <lineage>
        <taxon>Bacteria</taxon>
        <taxon>Pseudomonadati</taxon>
        <taxon>Pseudomonadota</taxon>
        <taxon>Gammaproteobacteria</taxon>
        <taxon>Alteromonadales</taxon>
        <taxon>Alteromonadaceae</taxon>
        <taxon>Alteromonas/Salinimonas group</taxon>
        <taxon>Salinimonas</taxon>
    </lineage>
</organism>
<dbReference type="InterPro" id="IPR020010">
    <property type="entry name" value="CHP03503"/>
</dbReference>
<dbReference type="NCBIfam" id="TIGR03503">
    <property type="entry name" value="TIGR03503 family protein"/>
    <property type="match status" value="1"/>
</dbReference>
<dbReference type="Proteomes" id="UP000262073">
    <property type="component" value="Chromosome"/>
</dbReference>
<evidence type="ECO:0000313" key="4">
    <source>
        <dbReference type="Proteomes" id="UP000262073"/>
    </source>
</evidence>
<keyword evidence="1" id="KW-1133">Transmembrane helix</keyword>
<feature type="signal peptide" evidence="2">
    <location>
        <begin position="1"/>
        <end position="33"/>
    </location>
</feature>